<dbReference type="Pfam" id="PF00149">
    <property type="entry name" value="Metallophos"/>
    <property type="match status" value="1"/>
</dbReference>
<keyword evidence="2" id="KW-0378">Hydrolase</keyword>
<dbReference type="PANTHER" id="PTHR31302:SF31">
    <property type="entry name" value="PHOSPHODIESTERASE YAEI"/>
    <property type="match status" value="1"/>
</dbReference>
<evidence type="ECO:0000259" key="4">
    <source>
        <dbReference type="Pfam" id="PF00149"/>
    </source>
</evidence>
<dbReference type="CDD" id="cd07385">
    <property type="entry name" value="MPP_YkuE_C"/>
    <property type="match status" value="1"/>
</dbReference>
<name>A0A2M7RPR4_9BACT</name>
<evidence type="ECO:0000256" key="1">
    <source>
        <dbReference type="ARBA" id="ARBA00022723"/>
    </source>
</evidence>
<comment type="caution">
    <text evidence="5">The sequence shown here is derived from an EMBL/GenBank/DDBJ whole genome shotgun (WGS) entry which is preliminary data.</text>
</comment>
<proteinExistence type="predicted"/>
<dbReference type="GO" id="GO:0008758">
    <property type="term" value="F:UDP-2,3-diacylglucosamine hydrolase activity"/>
    <property type="evidence" value="ECO:0007669"/>
    <property type="project" value="TreeGrafter"/>
</dbReference>
<dbReference type="Proteomes" id="UP000229371">
    <property type="component" value="Unassembled WGS sequence"/>
</dbReference>
<organism evidence="5 6">
    <name type="scientific">bacterium (Candidatus Gribaldobacteria) CG_4_10_14_0_8_um_filter_33_9</name>
    <dbReference type="NCBI Taxonomy" id="2014266"/>
    <lineage>
        <taxon>Bacteria</taxon>
        <taxon>Candidatus Gribaldobacteria</taxon>
    </lineage>
</organism>
<gene>
    <name evidence="5" type="ORF">COY61_00500</name>
</gene>
<dbReference type="SUPFAM" id="SSF56300">
    <property type="entry name" value="Metallo-dependent phosphatases"/>
    <property type="match status" value="1"/>
</dbReference>
<dbReference type="GO" id="GO:0016020">
    <property type="term" value="C:membrane"/>
    <property type="evidence" value="ECO:0007669"/>
    <property type="project" value="GOC"/>
</dbReference>
<dbReference type="PANTHER" id="PTHR31302">
    <property type="entry name" value="TRANSMEMBRANE PROTEIN WITH METALLOPHOSPHOESTERASE DOMAIN-RELATED"/>
    <property type="match status" value="1"/>
</dbReference>
<dbReference type="AlphaFoldDB" id="A0A2M7RPR4"/>
<dbReference type="GO" id="GO:0046872">
    <property type="term" value="F:metal ion binding"/>
    <property type="evidence" value="ECO:0007669"/>
    <property type="project" value="UniProtKB-KW"/>
</dbReference>
<feature type="transmembrane region" description="Helical" evidence="3">
    <location>
        <begin position="6"/>
        <end position="24"/>
    </location>
</feature>
<keyword evidence="3" id="KW-1133">Transmembrane helix</keyword>
<evidence type="ECO:0000313" key="6">
    <source>
        <dbReference type="Proteomes" id="UP000229371"/>
    </source>
</evidence>
<reference evidence="6" key="1">
    <citation type="submission" date="2017-09" db="EMBL/GenBank/DDBJ databases">
        <title>Depth-based differentiation of microbial function through sediment-hosted aquifers and enrichment of novel symbionts in the deep terrestrial subsurface.</title>
        <authorList>
            <person name="Probst A.J."/>
            <person name="Ladd B."/>
            <person name="Jarett J.K."/>
            <person name="Geller-Mcgrath D.E."/>
            <person name="Sieber C.M.K."/>
            <person name="Emerson J.B."/>
            <person name="Anantharaman K."/>
            <person name="Thomas B.C."/>
            <person name="Malmstrom R."/>
            <person name="Stieglmeier M."/>
            <person name="Klingl A."/>
            <person name="Woyke T."/>
            <person name="Ryan C.M."/>
            <person name="Banfield J.F."/>
        </authorList>
    </citation>
    <scope>NUCLEOTIDE SEQUENCE [LARGE SCALE GENOMIC DNA]</scope>
</reference>
<evidence type="ECO:0000313" key="5">
    <source>
        <dbReference type="EMBL" id="PIZ01171.1"/>
    </source>
</evidence>
<protein>
    <recommendedName>
        <fullName evidence="4">Calcineurin-like phosphoesterase domain-containing protein</fullName>
    </recommendedName>
</protein>
<sequence>MGKKIIIAGGMGILFFFAVWSILIEPNIIKIEKISLEIKGLPSFFIGTKIALLTDIHSKNYGEKEKKILKILNQLNPDFIFLAGDIVDWSAKNLTSCQKFWKELNKNHYGKVFAVYGNHEHLNPRFKTFNKLFRETEIEVLNNQTKKIEKNKKFVYLIGVDDPHLGYDNLNKAMEEIDADDQNPKILLSHSPEIFRAVKNSNKKIDLVLAGHTHGAQVNIPFLSDLILPLKYDKKYKAGLFKENSTYLYVSRGIGNSGLEIRFNSFPEITLIEIR</sequence>
<dbReference type="Gene3D" id="3.60.21.10">
    <property type="match status" value="1"/>
</dbReference>
<dbReference type="EMBL" id="PFMI01000013">
    <property type="protein sequence ID" value="PIZ01171.1"/>
    <property type="molecule type" value="Genomic_DNA"/>
</dbReference>
<dbReference type="GO" id="GO:0009245">
    <property type="term" value="P:lipid A biosynthetic process"/>
    <property type="evidence" value="ECO:0007669"/>
    <property type="project" value="TreeGrafter"/>
</dbReference>
<accession>A0A2M7RPR4</accession>
<keyword evidence="3" id="KW-0812">Transmembrane</keyword>
<dbReference type="InterPro" id="IPR029052">
    <property type="entry name" value="Metallo-depent_PP-like"/>
</dbReference>
<keyword evidence="1" id="KW-0479">Metal-binding</keyword>
<keyword evidence="3" id="KW-0472">Membrane</keyword>
<dbReference type="InterPro" id="IPR004843">
    <property type="entry name" value="Calcineurin-like_PHP"/>
</dbReference>
<feature type="domain" description="Calcineurin-like phosphoesterase" evidence="4">
    <location>
        <begin position="49"/>
        <end position="215"/>
    </location>
</feature>
<evidence type="ECO:0000256" key="2">
    <source>
        <dbReference type="ARBA" id="ARBA00022801"/>
    </source>
</evidence>
<evidence type="ECO:0000256" key="3">
    <source>
        <dbReference type="SAM" id="Phobius"/>
    </source>
</evidence>
<dbReference type="InterPro" id="IPR051158">
    <property type="entry name" value="Metallophosphoesterase_sf"/>
</dbReference>